<evidence type="ECO:0000313" key="3">
    <source>
        <dbReference type="Proteomes" id="UP001054837"/>
    </source>
</evidence>
<gene>
    <name evidence="2" type="ORF">CDAR_394141</name>
</gene>
<feature type="region of interest" description="Disordered" evidence="1">
    <location>
        <begin position="20"/>
        <end position="46"/>
    </location>
</feature>
<reference evidence="2 3" key="1">
    <citation type="submission" date="2021-06" db="EMBL/GenBank/DDBJ databases">
        <title>Caerostris darwini draft genome.</title>
        <authorList>
            <person name="Kono N."/>
            <person name="Arakawa K."/>
        </authorList>
    </citation>
    <scope>NUCLEOTIDE SEQUENCE [LARGE SCALE GENOMIC DNA]</scope>
</reference>
<accession>A0AAV4RIJ1</accession>
<organism evidence="2 3">
    <name type="scientific">Caerostris darwini</name>
    <dbReference type="NCBI Taxonomy" id="1538125"/>
    <lineage>
        <taxon>Eukaryota</taxon>
        <taxon>Metazoa</taxon>
        <taxon>Ecdysozoa</taxon>
        <taxon>Arthropoda</taxon>
        <taxon>Chelicerata</taxon>
        <taxon>Arachnida</taxon>
        <taxon>Araneae</taxon>
        <taxon>Araneomorphae</taxon>
        <taxon>Entelegynae</taxon>
        <taxon>Araneoidea</taxon>
        <taxon>Araneidae</taxon>
        <taxon>Caerostris</taxon>
    </lineage>
</organism>
<dbReference type="EMBL" id="BPLQ01006153">
    <property type="protein sequence ID" value="GIY20334.1"/>
    <property type="molecule type" value="Genomic_DNA"/>
</dbReference>
<evidence type="ECO:0000313" key="2">
    <source>
        <dbReference type="EMBL" id="GIY20334.1"/>
    </source>
</evidence>
<name>A0AAV4RIJ1_9ARAC</name>
<keyword evidence="3" id="KW-1185">Reference proteome</keyword>
<sequence>MLVTDGGTGSKKGWLLLKKGGTGNALPSGGVEWGAESSAPGKRSERKDFADLSIEKLDWVSSKTSSDFDETNPRFLCSKSNRVVEGTKPVSLYNLCCYRCQCLQRCRASQDTCCDAREVIVYRSGEQEESRRPKKE</sequence>
<evidence type="ECO:0000256" key="1">
    <source>
        <dbReference type="SAM" id="MobiDB-lite"/>
    </source>
</evidence>
<protein>
    <submittedName>
        <fullName evidence="2">Uncharacterized protein</fullName>
    </submittedName>
</protein>
<dbReference type="Proteomes" id="UP001054837">
    <property type="component" value="Unassembled WGS sequence"/>
</dbReference>
<comment type="caution">
    <text evidence="2">The sequence shown here is derived from an EMBL/GenBank/DDBJ whole genome shotgun (WGS) entry which is preliminary data.</text>
</comment>
<proteinExistence type="predicted"/>
<dbReference type="AlphaFoldDB" id="A0AAV4RIJ1"/>